<dbReference type="Pfam" id="PF13638">
    <property type="entry name" value="PIN_4"/>
    <property type="match status" value="1"/>
</dbReference>
<gene>
    <name evidence="4" type="ORF">BAOM_3101</name>
</gene>
<dbReference type="GO" id="GO:0005829">
    <property type="term" value="C:cytosol"/>
    <property type="evidence" value="ECO:0007669"/>
    <property type="project" value="TreeGrafter"/>
</dbReference>
<dbReference type="CDD" id="cd09883">
    <property type="entry name" value="PIN_VapC_PhoHL-ATPase"/>
    <property type="match status" value="1"/>
</dbReference>
<dbReference type="Proteomes" id="UP000283095">
    <property type="component" value="Chromosome"/>
</dbReference>
<dbReference type="EMBL" id="CP026095">
    <property type="protein sequence ID" value="AZV43710.1"/>
    <property type="molecule type" value="Genomic_DNA"/>
</dbReference>
<evidence type="ECO:0000256" key="1">
    <source>
        <dbReference type="ARBA" id="ARBA00022741"/>
    </source>
</evidence>
<keyword evidence="1" id="KW-0547">Nucleotide-binding</keyword>
<dbReference type="InterPro" id="IPR027417">
    <property type="entry name" value="P-loop_NTPase"/>
</dbReference>
<dbReference type="OrthoDB" id="9773137at2"/>
<dbReference type="FunFam" id="3.40.50.300:FF:000013">
    <property type="entry name" value="PhoH family ATPase"/>
    <property type="match status" value="1"/>
</dbReference>
<accession>A0A3T0KTU3</accession>
<feature type="domain" description="PIN" evidence="3">
    <location>
        <begin position="4"/>
        <end position="131"/>
    </location>
</feature>
<proteinExistence type="predicted"/>
<dbReference type="SMART" id="SM00670">
    <property type="entry name" value="PINc"/>
    <property type="match status" value="1"/>
</dbReference>
<name>A0A3T0KTU3_9BACI</name>
<dbReference type="InterPro" id="IPR003714">
    <property type="entry name" value="PhoH"/>
</dbReference>
<evidence type="ECO:0000259" key="3">
    <source>
        <dbReference type="SMART" id="SM00670"/>
    </source>
</evidence>
<reference evidence="4 5" key="1">
    <citation type="submission" date="2018-01" db="EMBL/GenBank/DDBJ databases">
        <title>Bacillus asahii Genome sequencing and assembly.</title>
        <authorList>
            <person name="Jiang H."/>
            <person name="Feng Y."/>
            <person name="Zhao F."/>
            <person name="Lin X."/>
        </authorList>
    </citation>
    <scope>NUCLEOTIDE SEQUENCE [LARGE SCALE GENOMIC DNA]</scope>
    <source>
        <strain evidence="4 5">OM18</strain>
    </source>
</reference>
<keyword evidence="2" id="KW-0067">ATP-binding</keyword>
<protein>
    <recommendedName>
        <fullName evidence="3">PIN domain-containing protein</fullName>
    </recommendedName>
</protein>
<dbReference type="RefSeq" id="WP_127760830.1">
    <property type="nucleotide sequence ID" value="NZ_CP026095.1"/>
</dbReference>
<organism evidence="4 5">
    <name type="scientific">Peribacillus asahii</name>
    <dbReference type="NCBI Taxonomy" id="228899"/>
    <lineage>
        <taxon>Bacteria</taxon>
        <taxon>Bacillati</taxon>
        <taxon>Bacillota</taxon>
        <taxon>Bacilli</taxon>
        <taxon>Bacillales</taxon>
        <taxon>Bacillaceae</taxon>
        <taxon>Peribacillus</taxon>
    </lineage>
</organism>
<dbReference type="GO" id="GO:0005524">
    <property type="term" value="F:ATP binding"/>
    <property type="evidence" value="ECO:0007669"/>
    <property type="project" value="UniProtKB-KW"/>
</dbReference>
<sequence length="432" mass="48625">MADKIYVLDTNVLLADPNAIYSFGDNDILIPTVVLQELDSKKSLMDEVGRNARYISKQIDKLREKGKLHEGIELITGGIISTQLHPQDSIVYKAFNDDSNDSKIIATTLCVQEQNVDKEVILVSKDVLVRVKSDMFVIAEDYLNDKVLSKSDDHYTGVTYLEVDSEDINVFYSEKKLISPEKYPPNHFAILKCGQMSALATYKDGFLIPLYNYNEKEYVYGISAKNVEQRLAIELLLNRDIPLVTISAKAGTGKTLLALASSLQQTHEHKFYSKITVSRPVVPMGKDIGYLPGEMEEKLRPWMQPIYDNLEFLFNCKDDAELNNILQGYEDIIQIAALTYIRGRSIPNQFIIIDEAQNLTKHEAKTILTRVGEGAKIVLVGDPEQIDHPYLDAYSNGLTYVIEKMKDQKIAGHISLVKGERSPLAQLCADIL</sequence>
<evidence type="ECO:0000313" key="5">
    <source>
        <dbReference type="Proteomes" id="UP000283095"/>
    </source>
</evidence>
<evidence type="ECO:0000313" key="4">
    <source>
        <dbReference type="EMBL" id="AZV43710.1"/>
    </source>
</evidence>
<dbReference type="KEGG" id="pasa:BAOM_3101"/>
<dbReference type="Pfam" id="PF02562">
    <property type="entry name" value="PhoH"/>
    <property type="match status" value="1"/>
</dbReference>
<dbReference type="SUPFAM" id="SSF52540">
    <property type="entry name" value="P-loop containing nucleoside triphosphate hydrolases"/>
    <property type="match status" value="1"/>
</dbReference>
<dbReference type="Gene3D" id="3.40.50.1010">
    <property type="entry name" value="5'-nuclease"/>
    <property type="match status" value="1"/>
</dbReference>
<evidence type="ECO:0000256" key="2">
    <source>
        <dbReference type="ARBA" id="ARBA00022840"/>
    </source>
</evidence>
<dbReference type="AlphaFoldDB" id="A0A3T0KTU3"/>
<dbReference type="PANTHER" id="PTHR30473">
    <property type="entry name" value="PROTEIN PHOH"/>
    <property type="match status" value="1"/>
</dbReference>
<dbReference type="Gene3D" id="3.40.50.300">
    <property type="entry name" value="P-loop containing nucleotide triphosphate hydrolases"/>
    <property type="match status" value="1"/>
</dbReference>
<dbReference type="InterPro" id="IPR002716">
    <property type="entry name" value="PIN_dom"/>
</dbReference>
<dbReference type="PANTHER" id="PTHR30473:SF2">
    <property type="entry name" value="PIN DOMAIN-CONTAINING PROTEIN"/>
    <property type="match status" value="1"/>
</dbReference>
<dbReference type="InterPro" id="IPR051451">
    <property type="entry name" value="PhoH2-like"/>
</dbReference>